<evidence type="ECO:0000313" key="2">
    <source>
        <dbReference type="Proteomes" id="UP001060170"/>
    </source>
</evidence>
<accession>A0ACC0EC37</accession>
<comment type="caution">
    <text evidence="1">The sequence shown here is derived from an EMBL/GenBank/DDBJ whole genome shotgun (WGS) entry which is preliminary data.</text>
</comment>
<name>A0ACC0EC37_9BASI</name>
<reference evidence="2" key="2">
    <citation type="journal article" date="2018" name="Mol. Plant Microbe Interact.">
        <title>Genome sequence resources for the wheat stripe rust pathogen (Puccinia striiformis f. sp. tritici) and the barley stripe rust pathogen (Puccinia striiformis f. sp. hordei).</title>
        <authorList>
            <person name="Xia C."/>
            <person name="Wang M."/>
            <person name="Yin C."/>
            <person name="Cornejo O.E."/>
            <person name="Hulbert S.H."/>
            <person name="Chen X."/>
        </authorList>
    </citation>
    <scope>NUCLEOTIDE SEQUENCE [LARGE SCALE GENOMIC DNA]</scope>
    <source>
        <strain evidence="2">93-210</strain>
    </source>
</reference>
<feature type="non-terminal residue" evidence="1">
    <location>
        <position position="1"/>
    </location>
</feature>
<sequence>QLEDRIQKSACSSSFSPFDHPFINHLQPRILVQKTSEYSTNVLNSSQEIKYPLLYPSMHPWNSIVLICILAAVGITQHKAKGSVLHPRKIDALIRQDKTCGKKGLTRYCHIRREALSAIKQVWQEVVPPRKDGTIPTEADCVKLNQQEVLDPDWHLSECCDATKFEKWLISPRHCAPNYKKKQDQKPNKNILVTEGSWKLGCGPN</sequence>
<keyword evidence="2" id="KW-1185">Reference proteome</keyword>
<proteinExistence type="predicted"/>
<dbReference type="Proteomes" id="UP001060170">
    <property type="component" value="Chromosome 8"/>
</dbReference>
<evidence type="ECO:0000313" key="1">
    <source>
        <dbReference type="EMBL" id="KAI7949416.1"/>
    </source>
</evidence>
<protein>
    <submittedName>
        <fullName evidence="1">Uncharacterized protein</fullName>
    </submittedName>
</protein>
<reference evidence="2" key="1">
    <citation type="journal article" date="2018" name="BMC Genomics">
        <title>Genomic insights into host adaptation between the wheat stripe rust pathogen (Puccinia striiformis f. sp. tritici) and the barley stripe rust pathogen (Puccinia striiformis f. sp. hordei).</title>
        <authorList>
            <person name="Xia C."/>
            <person name="Wang M."/>
            <person name="Yin C."/>
            <person name="Cornejo O.E."/>
            <person name="Hulbert S.H."/>
            <person name="Chen X."/>
        </authorList>
    </citation>
    <scope>NUCLEOTIDE SEQUENCE [LARGE SCALE GENOMIC DNA]</scope>
    <source>
        <strain evidence="2">93-210</strain>
    </source>
</reference>
<organism evidence="1 2">
    <name type="scientific">Puccinia striiformis f. sp. tritici</name>
    <dbReference type="NCBI Taxonomy" id="168172"/>
    <lineage>
        <taxon>Eukaryota</taxon>
        <taxon>Fungi</taxon>
        <taxon>Dikarya</taxon>
        <taxon>Basidiomycota</taxon>
        <taxon>Pucciniomycotina</taxon>
        <taxon>Pucciniomycetes</taxon>
        <taxon>Pucciniales</taxon>
        <taxon>Pucciniaceae</taxon>
        <taxon>Puccinia</taxon>
    </lineage>
</organism>
<gene>
    <name evidence="1" type="ORF">MJO28_008237</name>
</gene>
<dbReference type="EMBL" id="CM045872">
    <property type="protein sequence ID" value="KAI7949416.1"/>
    <property type="molecule type" value="Genomic_DNA"/>
</dbReference>
<reference evidence="1 2" key="3">
    <citation type="journal article" date="2022" name="Microbiol. Spectr.">
        <title>Folding features and dynamics of 3D genome architecture in plant fungal pathogens.</title>
        <authorList>
            <person name="Xia C."/>
        </authorList>
    </citation>
    <scope>NUCLEOTIDE SEQUENCE [LARGE SCALE GENOMIC DNA]</scope>
    <source>
        <strain evidence="1 2">93-210</strain>
    </source>
</reference>